<evidence type="ECO:0000313" key="3">
    <source>
        <dbReference type="Proteomes" id="UP000235777"/>
    </source>
</evidence>
<reference evidence="2 3" key="1">
    <citation type="submission" date="2018-01" db="EMBL/GenBank/DDBJ databases">
        <title>Whole genome analyses suggest that Burkholderia sensu lato contains two further novel genera in the rhizoxinica-symbiotica group Mycetohabitans gen. nov., and Trinickia gen. nov.: implications for the evolution of diazotrophy and nodulation in the Burkholderiaceae.</title>
        <authorList>
            <person name="Estrada-de los Santos P."/>
            <person name="Palmer M."/>
            <person name="Chavez-Ramirez B."/>
            <person name="Beukes C."/>
            <person name="Steenkamp E.T."/>
            <person name="Hirsch A.M."/>
            <person name="Manyaka P."/>
            <person name="Maluk M."/>
            <person name="Lafos M."/>
            <person name="Crook M."/>
            <person name="Gross E."/>
            <person name="Simon M.F."/>
            <person name="Bueno dos Reis Junior F."/>
            <person name="Poole P.S."/>
            <person name="Venter S.N."/>
            <person name="James E.K."/>
        </authorList>
    </citation>
    <scope>NUCLEOTIDE SEQUENCE [LARGE SCALE GENOMIC DNA]</scope>
    <source>
        <strain evidence="2 3">JPY 581</strain>
    </source>
</reference>
<evidence type="ECO:0000313" key="2">
    <source>
        <dbReference type="EMBL" id="PMS36065.1"/>
    </source>
</evidence>
<comment type="caution">
    <text evidence="2">The sequence shown here is derived from an EMBL/GenBank/DDBJ whole genome shotgun (WGS) entry which is preliminary data.</text>
</comment>
<dbReference type="EMBL" id="PNYC01000008">
    <property type="protein sequence ID" value="PMS36065.1"/>
    <property type="molecule type" value="Genomic_DNA"/>
</dbReference>
<keyword evidence="1" id="KW-0472">Membrane</keyword>
<evidence type="ECO:0000256" key="1">
    <source>
        <dbReference type="SAM" id="Phobius"/>
    </source>
</evidence>
<name>A0A2N7X3K6_9BURK</name>
<keyword evidence="1" id="KW-1133">Transmembrane helix</keyword>
<keyword evidence="1" id="KW-0812">Transmembrane</keyword>
<protein>
    <submittedName>
        <fullName evidence="2">Uncharacterized protein</fullName>
    </submittedName>
</protein>
<proteinExistence type="predicted"/>
<dbReference type="STRING" id="863227.GCA_000373005_04427"/>
<keyword evidence="3" id="KW-1185">Reference proteome</keyword>
<gene>
    <name evidence="2" type="ORF">C0Z20_14520</name>
</gene>
<feature type="transmembrane region" description="Helical" evidence="1">
    <location>
        <begin position="91"/>
        <end position="112"/>
    </location>
</feature>
<dbReference type="Proteomes" id="UP000235777">
    <property type="component" value="Unassembled WGS sequence"/>
</dbReference>
<accession>A0A2N7X3K6</accession>
<sequence length="139" mass="15521">MSVLSREELDARLETIEARMDARVANIEGQVAAFIARANERDLRLAEHEDRLNFMFEERDKRLAERDKRIEYLAEQATSAAQSASTLKANLWAATLTIIVSVAGMVMAAYHANQSSNLALMQTVISAFQHGQQTLPSNQ</sequence>
<organism evidence="2 3">
    <name type="scientific">Trinickia symbiotica</name>
    <dbReference type="NCBI Taxonomy" id="863227"/>
    <lineage>
        <taxon>Bacteria</taxon>
        <taxon>Pseudomonadati</taxon>
        <taxon>Pseudomonadota</taxon>
        <taxon>Betaproteobacteria</taxon>
        <taxon>Burkholderiales</taxon>
        <taxon>Burkholderiaceae</taxon>
        <taxon>Trinickia</taxon>
    </lineage>
</organism>
<dbReference type="AlphaFoldDB" id="A0A2N7X3K6"/>